<keyword evidence="5 6" id="KW-0472">Membrane</keyword>
<evidence type="ECO:0000259" key="7">
    <source>
        <dbReference type="PROSITE" id="PS50887"/>
    </source>
</evidence>
<feature type="transmembrane region" description="Helical" evidence="6">
    <location>
        <begin position="294"/>
        <end position="316"/>
    </location>
</feature>
<dbReference type="AlphaFoldDB" id="A0A4R3SWH0"/>
<evidence type="ECO:0000256" key="3">
    <source>
        <dbReference type="ARBA" id="ARBA00022692"/>
    </source>
</evidence>
<name>A0A4R3SWH0_9FIRM</name>
<dbReference type="SUPFAM" id="SSF103190">
    <property type="entry name" value="Sensory domain-like"/>
    <property type="match status" value="1"/>
</dbReference>
<feature type="transmembrane region" description="Helical" evidence="6">
    <location>
        <begin position="12"/>
        <end position="29"/>
    </location>
</feature>
<dbReference type="InterPro" id="IPR029787">
    <property type="entry name" value="Nucleotide_cyclase"/>
</dbReference>
<dbReference type="PANTHER" id="PTHR45138:SF9">
    <property type="entry name" value="DIGUANYLATE CYCLASE DGCM-RELATED"/>
    <property type="match status" value="1"/>
</dbReference>
<evidence type="ECO:0000313" key="8">
    <source>
        <dbReference type="EMBL" id="TCU52839.1"/>
    </source>
</evidence>
<dbReference type="CDD" id="cd01949">
    <property type="entry name" value="GGDEF"/>
    <property type="match status" value="1"/>
</dbReference>
<evidence type="ECO:0000256" key="5">
    <source>
        <dbReference type="ARBA" id="ARBA00023136"/>
    </source>
</evidence>
<organism evidence="8 9">
    <name type="scientific">Longicatena caecimuris</name>
    <dbReference type="NCBI Taxonomy" id="1796635"/>
    <lineage>
        <taxon>Bacteria</taxon>
        <taxon>Bacillati</taxon>
        <taxon>Bacillota</taxon>
        <taxon>Erysipelotrichia</taxon>
        <taxon>Erysipelotrichales</taxon>
        <taxon>Erysipelotrichaceae</taxon>
        <taxon>Longicatena</taxon>
    </lineage>
</organism>
<evidence type="ECO:0000256" key="2">
    <source>
        <dbReference type="ARBA" id="ARBA00022475"/>
    </source>
</evidence>
<reference evidence="8 9" key="1">
    <citation type="submission" date="2019-03" db="EMBL/GenBank/DDBJ databases">
        <title>Genomic Encyclopedia of Type Strains, Phase IV (KMG-IV): sequencing the most valuable type-strain genomes for metagenomic binning, comparative biology and taxonomic classification.</title>
        <authorList>
            <person name="Goeker M."/>
        </authorList>
    </citation>
    <scope>NUCLEOTIDE SEQUENCE [LARGE SCALE GENOMIC DNA]</scope>
    <source>
        <strain evidence="8 9">DSM 29481</strain>
    </source>
</reference>
<dbReference type="Gene3D" id="3.30.70.270">
    <property type="match status" value="1"/>
</dbReference>
<sequence>MKKHILVKTNIFICIIIIIGYLITSFVSYNSNHTMLKKDIEHISDLSSESIYHKIDSLFTKPINISLTMANDTFLIQHMKNENTLTDDASFVKAITDYLHAYKVKYDFDSVFLVSTKTKRYYHFNGIDRTLTKDNPENTWYYEFLNSKDDYSINIDNDEAKKNEITVFINCKLKDDNKHTIGVVGVGFRIEHLQEMLKQYEKKFNVKAFLIDADGTIQLSTNISGYQKQKLAQNKRYENLLPKLMKEEEKSISFWYSEKPYSGYLIRQPLNTIQWQLLIDRDTAQLEHSMHQQLGIGFAIILIVIILVLGVITYIVRKYNNKLIHLTLETEMKHQSIFQQQTEQIYENIYEIDVTHNCAASEATEDYFYSQGIPRKTPYDESLKLIAEKQIKQEFRAGYLAIFDPAHILQLFEEGITSTQYDFMINNEDDNNYYWMRITVKIFYWDDDQSIRMFVYRQNIDEEKRKELFMKKKMESDSLTSLYNKAATRSYIQQKLMENNNQYYAFYILDIDNFKDINDAYGHAAGDEVIVTFANILKNQFTNDAIIGRIGGDEFVALQAVASKQEAQAKAEALVNIYHSAKRQGLCHYAISTSIGVAVTIHNLDNFDSLYHNADKALYEAKENGKNQYRMYEK</sequence>
<dbReference type="SUPFAM" id="SSF55073">
    <property type="entry name" value="Nucleotide cyclase"/>
    <property type="match status" value="1"/>
</dbReference>
<feature type="domain" description="GGDEF" evidence="7">
    <location>
        <begin position="502"/>
        <end position="634"/>
    </location>
</feature>
<dbReference type="Gene3D" id="3.30.450.20">
    <property type="entry name" value="PAS domain"/>
    <property type="match status" value="1"/>
</dbReference>
<dbReference type="InterPro" id="IPR050469">
    <property type="entry name" value="Diguanylate_Cyclase"/>
</dbReference>
<proteinExistence type="predicted"/>
<dbReference type="EMBL" id="SMBP01000031">
    <property type="protein sequence ID" value="TCU52839.1"/>
    <property type="molecule type" value="Genomic_DNA"/>
</dbReference>
<comment type="subcellular location">
    <subcellularLocation>
        <location evidence="1">Cell membrane</location>
        <topology evidence="1">Multi-pass membrane protein</topology>
    </subcellularLocation>
</comment>
<dbReference type="Proteomes" id="UP000295773">
    <property type="component" value="Unassembled WGS sequence"/>
</dbReference>
<dbReference type="GO" id="GO:0052621">
    <property type="term" value="F:diguanylate cyclase activity"/>
    <property type="evidence" value="ECO:0007669"/>
    <property type="project" value="TreeGrafter"/>
</dbReference>
<comment type="caution">
    <text evidence="8">The sequence shown here is derived from an EMBL/GenBank/DDBJ whole genome shotgun (WGS) entry which is preliminary data.</text>
</comment>
<dbReference type="NCBIfam" id="TIGR00254">
    <property type="entry name" value="GGDEF"/>
    <property type="match status" value="1"/>
</dbReference>
<dbReference type="InterPro" id="IPR029151">
    <property type="entry name" value="Sensor-like_sf"/>
</dbReference>
<dbReference type="PANTHER" id="PTHR45138">
    <property type="entry name" value="REGULATORY COMPONENTS OF SENSORY TRANSDUCTION SYSTEM"/>
    <property type="match status" value="1"/>
</dbReference>
<keyword evidence="3 6" id="KW-0812">Transmembrane</keyword>
<dbReference type="SMART" id="SM00267">
    <property type="entry name" value="GGDEF"/>
    <property type="match status" value="1"/>
</dbReference>
<dbReference type="InterPro" id="IPR000160">
    <property type="entry name" value="GGDEF_dom"/>
</dbReference>
<accession>A0A4R3SWH0</accession>
<evidence type="ECO:0000256" key="1">
    <source>
        <dbReference type="ARBA" id="ARBA00004651"/>
    </source>
</evidence>
<protein>
    <submittedName>
        <fullName evidence="8">Diguanylate cyclase (GGDEF)-like protein</fullName>
    </submittedName>
</protein>
<dbReference type="GO" id="GO:0043709">
    <property type="term" value="P:cell adhesion involved in single-species biofilm formation"/>
    <property type="evidence" value="ECO:0007669"/>
    <property type="project" value="TreeGrafter"/>
</dbReference>
<dbReference type="PROSITE" id="PS50887">
    <property type="entry name" value="GGDEF"/>
    <property type="match status" value="1"/>
</dbReference>
<dbReference type="RefSeq" id="WP_132225739.1">
    <property type="nucleotide sequence ID" value="NZ_JANKBG010000032.1"/>
</dbReference>
<evidence type="ECO:0000256" key="6">
    <source>
        <dbReference type="SAM" id="Phobius"/>
    </source>
</evidence>
<dbReference type="Pfam" id="PF02743">
    <property type="entry name" value="dCache_1"/>
    <property type="match status" value="1"/>
</dbReference>
<keyword evidence="9" id="KW-1185">Reference proteome</keyword>
<dbReference type="InterPro" id="IPR043128">
    <property type="entry name" value="Rev_trsase/Diguanyl_cyclase"/>
</dbReference>
<evidence type="ECO:0000313" key="9">
    <source>
        <dbReference type="Proteomes" id="UP000295773"/>
    </source>
</evidence>
<dbReference type="GO" id="GO:1902201">
    <property type="term" value="P:negative regulation of bacterial-type flagellum-dependent cell motility"/>
    <property type="evidence" value="ECO:0007669"/>
    <property type="project" value="TreeGrafter"/>
</dbReference>
<gene>
    <name evidence="8" type="ORF">EDD61_1315</name>
</gene>
<dbReference type="Pfam" id="PF00990">
    <property type="entry name" value="GGDEF"/>
    <property type="match status" value="1"/>
</dbReference>
<evidence type="ECO:0000256" key="4">
    <source>
        <dbReference type="ARBA" id="ARBA00022989"/>
    </source>
</evidence>
<keyword evidence="2" id="KW-1003">Cell membrane</keyword>
<dbReference type="GO" id="GO:0005886">
    <property type="term" value="C:plasma membrane"/>
    <property type="evidence" value="ECO:0007669"/>
    <property type="project" value="UniProtKB-SubCell"/>
</dbReference>
<dbReference type="InterPro" id="IPR033479">
    <property type="entry name" value="dCache_1"/>
</dbReference>
<keyword evidence="4 6" id="KW-1133">Transmembrane helix</keyword>